<keyword evidence="1" id="KW-0812">Transmembrane</keyword>
<keyword evidence="1" id="KW-1133">Transmembrane helix</keyword>
<dbReference type="PANTHER" id="PTHR34473:SF2">
    <property type="entry name" value="UPF0699 TRANSMEMBRANE PROTEIN YDBT"/>
    <property type="match status" value="1"/>
</dbReference>
<evidence type="ECO:0000256" key="1">
    <source>
        <dbReference type="SAM" id="Phobius"/>
    </source>
</evidence>
<feature type="transmembrane region" description="Helical" evidence="1">
    <location>
        <begin position="231"/>
        <end position="253"/>
    </location>
</feature>
<dbReference type="EMBL" id="CP035281">
    <property type="protein sequence ID" value="QAT42501.1"/>
    <property type="molecule type" value="Genomic_DNA"/>
</dbReference>
<feature type="domain" description="YdbS-like PH" evidence="2">
    <location>
        <begin position="399"/>
        <end position="450"/>
    </location>
</feature>
<name>A0A410PU53_9FIRM</name>
<feature type="transmembrane region" description="Helical" evidence="1">
    <location>
        <begin position="380"/>
        <end position="399"/>
    </location>
</feature>
<dbReference type="Proteomes" id="UP000287601">
    <property type="component" value="Chromosome"/>
</dbReference>
<protein>
    <recommendedName>
        <fullName evidence="2">YdbS-like PH domain-containing protein</fullName>
    </recommendedName>
</protein>
<keyword evidence="4" id="KW-1185">Reference proteome</keyword>
<evidence type="ECO:0000259" key="2">
    <source>
        <dbReference type="Pfam" id="PF03703"/>
    </source>
</evidence>
<feature type="transmembrane region" description="Helical" evidence="1">
    <location>
        <begin position="355"/>
        <end position="374"/>
    </location>
</feature>
<dbReference type="InterPro" id="IPR005182">
    <property type="entry name" value="YdbS-like_PH"/>
</dbReference>
<accession>A0A410PU53</accession>
<feature type="transmembrane region" description="Helical" evidence="1">
    <location>
        <begin position="46"/>
        <end position="67"/>
    </location>
</feature>
<feature type="transmembrane region" description="Helical" evidence="1">
    <location>
        <begin position="12"/>
        <end position="31"/>
    </location>
</feature>
<sequence length="487" mass="55325">MPKVRCHFISVIMKTFKTIWYIIAMFVFQFLDALKDIRMQSLPSQSVLLGLIAIFAIIMIFFVFNLLRWWKTKIYIEGDTLIVERNQLSQSKTTVKLSSISTVNLQQNIFEKIFDVYTLQLDINSSVTANKTDFSLIFEDQTAFAFRDYILSYLDNGITFNEIPSESASSHSYGMEKNSEQIISFPFKEVLRHCVLSFSFLGGVYAIAIAAAAVCAYFTSGEKTHPVFFPAVLSLFLAVIPFIYKSLTAFLLYHNFILEKNGDKVIVSYGLFTRKQFTLPLDKTNALIIRQPFQARLFNLCYGEILNVGMGGDSSQNQSPIFCLLVKPDVLQSIIHQIAPQFVLEEKEEKSPKTAMIPILIKWGFWGILFLAGFSFFYKWWIGLILFLGFLLCGILSYTTKGLKLYEDKLSVTTGVFDKRTITASYSKIQNTSAKYGPISRLLKLAHGNVSILSSASNQNNSIGYFPEQVFDTIFNQTVSHDSMNKK</sequence>
<feature type="transmembrane region" description="Helical" evidence="1">
    <location>
        <begin position="194"/>
        <end position="219"/>
    </location>
</feature>
<organism evidence="3 4">
    <name type="scientific">Aminipila luticellarii</name>
    <dbReference type="NCBI Taxonomy" id="2507160"/>
    <lineage>
        <taxon>Bacteria</taxon>
        <taxon>Bacillati</taxon>
        <taxon>Bacillota</taxon>
        <taxon>Clostridia</taxon>
        <taxon>Peptostreptococcales</taxon>
        <taxon>Anaerovoracaceae</taxon>
        <taxon>Aminipila</taxon>
    </lineage>
</organism>
<dbReference type="KEGG" id="amij:EQM06_04235"/>
<feature type="domain" description="YdbS-like PH" evidence="2">
    <location>
        <begin position="257"/>
        <end position="305"/>
    </location>
</feature>
<gene>
    <name evidence="3" type="ORF">EQM06_04235</name>
</gene>
<keyword evidence="1" id="KW-0472">Membrane</keyword>
<dbReference type="OrthoDB" id="1771625at2"/>
<dbReference type="RefSeq" id="WP_128745151.1">
    <property type="nucleotide sequence ID" value="NZ_CP035281.1"/>
</dbReference>
<dbReference type="Pfam" id="PF03703">
    <property type="entry name" value="bPH_2"/>
    <property type="match status" value="3"/>
</dbReference>
<evidence type="ECO:0000313" key="3">
    <source>
        <dbReference type="EMBL" id="QAT42501.1"/>
    </source>
</evidence>
<evidence type="ECO:0000313" key="4">
    <source>
        <dbReference type="Proteomes" id="UP000287601"/>
    </source>
</evidence>
<dbReference type="PANTHER" id="PTHR34473">
    <property type="entry name" value="UPF0699 TRANSMEMBRANE PROTEIN YDBS"/>
    <property type="match status" value="1"/>
</dbReference>
<feature type="domain" description="YdbS-like PH" evidence="2">
    <location>
        <begin position="69"/>
        <end position="126"/>
    </location>
</feature>
<proteinExistence type="predicted"/>
<dbReference type="AlphaFoldDB" id="A0A410PU53"/>
<reference evidence="3 4" key="1">
    <citation type="submission" date="2019-01" db="EMBL/GenBank/DDBJ databases">
        <title>Draft genomes of a novel of Aminipila strains.</title>
        <authorList>
            <person name="Ma S."/>
        </authorList>
    </citation>
    <scope>NUCLEOTIDE SEQUENCE [LARGE SCALE GENOMIC DNA]</scope>
    <source>
        <strain evidence="4">JN-39</strain>
    </source>
</reference>